<keyword evidence="2 4" id="KW-0012">Acyltransferase</keyword>
<evidence type="ECO:0000313" key="4">
    <source>
        <dbReference type="EMBL" id="MFC3859269.1"/>
    </source>
</evidence>
<dbReference type="Proteomes" id="UP001595748">
    <property type="component" value="Unassembled WGS sequence"/>
</dbReference>
<dbReference type="EMBL" id="JBHRZF010000006">
    <property type="protein sequence ID" value="MFC3859269.1"/>
    <property type="molecule type" value="Genomic_DNA"/>
</dbReference>
<keyword evidence="1 4" id="KW-0808">Transferase</keyword>
<accession>A0ABV8A0P4</accession>
<dbReference type="InterPro" id="IPR050832">
    <property type="entry name" value="Bact_Acetyltransf"/>
</dbReference>
<dbReference type="InterPro" id="IPR016181">
    <property type="entry name" value="Acyl_CoA_acyltransferase"/>
</dbReference>
<comment type="caution">
    <text evidence="4">The sequence shown here is derived from an EMBL/GenBank/DDBJ whole genome shotgun (WGS) entry which is preliminary data.</text>
</comment>
<dbReference type="Pfam" id="PF00583">
    <property type="entry name" value="Acetyltransf_1"/>
    <property type="match status" value="1"/>
</dbReference>
<name>A0ABV8A0P4_9DEIO</name>
<evidence type="ECO:0000256" key="1">
    <source>
        <dbReference type="ARBA" id="ARBA00022679"/>
    </source>
</evidence>
<protein>
    <submittedName>
        <fullName evidence="4">GNAT family N-acetyltransferase</fullName>
        <ecNumber evidence="4">2.3.1.-</ecNumber>
    </submittedName>
</protein>
<dbReference type="SUPFAM" id="SSF55729">
    <property type="entry name" value="Acyl-CoA N-acyltransferases (Nat)"/>
    <property type="match status" value="1"/>
</dbReference>
<dbReference type="EC" id="2.3.1.-" evidence="4"/>
<dbReference type="GO" id="GO:0016746">
    <property type="term" value="F:acyltransferase activity"/>
    <property type="evidence" value="ECO:0007669"/>
    <property type="project" value="UniProtKB-KW"/>
</dbReference>
<organism evidence="4 5">
    <name type="scientific">Deinococcus antarcticus</name>
    <dbReference type="NCBI Taxonomy" id="1298767"/>
    <lineage>
        <taxon>Bacteria</taxon>
        <taxon>Thermotogati</taxon>
        <taxon>Deinococcota</taxon>
        <taxon>Deinococci</taxon>
        <taxon>Deinococcales</taxon>
        <taxon>Deinococcaceae</taxon>
        <taxon>Deinococcus</taxon>
    </lineage>
</organism>
<gene>
    <name evidence="4" type="ORF">ACFOPQ_00590</name>
</gene>
<dbReference type="InterPro" id="IPR000182">
    <property type="entry name" value="GNAT_dom"/>
</dbReference>
<dbReference type="PANTHER" id="PTHR43877">
    <property type="entry name" value="AMINOALKYLPHOSPHONATE N-ACETYLTRANSFERASE-RELATED-RELATED"/>
    <property type="match status" value="1"/>
</dbReference>
<keyword evidence="5" id="KW-1185">Reference proteome</keyword>
<dbReference type="RefSeq" id="WP_380075433.1">
    <property type="nucleotide sequence ID" value="NZ_JBHRZF010000006.1"/>
</dbReference>
<sequence length="188" mass="20349">MLVTVRPAQVFDAGFAAPLIQDTIGAIGYALTGSHTDDEAAHIIAQFFTLRGNRLSFTNVLIAERDGQPAGLAVLYPGEFAPQLDAPFREFLKSRDLPNHIVSEGLPGELYLDTLATLPQYRGQGIGSALLRACAAQARRQGLPMGLLVEEGNPAQALYTRQGFRESGRADIAGHRYVRMRQSVQAEG</sequence>
<feature type="domain" description="N-acetyltransferase" evidence="3">
    <location>
        <begin position="3"/>
        <end position="185"/>
    </location>
</feature>
<evidence type="ECO:0000259" key="3">
    <source>
        <dbReference type="PROSITE" id="PS51186"/>
    </source>
</evidence>
<evidence type="ECO:0000313" key="5">
    <source>
        <dbReference type="Proteomes" id="UP001595748"/>
    </source>
</evidence>
<proteinExistence type="predicted"/>
<dbReference type="Gene3D" id="3.40.630.30">
    <property type="match status" value="1"/>
</dbReference>
<reference evidence="5" key="1">
    <citation type="journal article" date="2019" name="Int. J. Syst. Evol. Microbiol.">
        <title>The Global Catalogue of Microorganisms (GCM) 10K type strain sequencing project: providing services to taxonomists for standard genome sequencing and annotation.</title>
        <authorList>
            <consortium name="The Broad Institute Genomics Platform"/>
            <consortium name="The Broad Institute Genome Sequencing Center for Infectious Disease"/>
            <person name="Wu L."/>
            <person name="Ma J."/>
        </authorList>
    </citation>
    <scope>NUCLEOTIDE SEQUENCE [LARGE SCALE GENOMIC DNA]</scope>
    <source>
        <strain evidence="5">CCTCC AB 2013263</strain>
    </source>
</reference>
<evidence type="ECO:0000256" key="2">
    <source>
        <dbReference type="ARBA" id="ARBA00023315"/>
    </source>
</evidence>
<dbReference type="PROSITE" id="PS51186">
    <property type="entry name" value="GNAT"/>
    <property type="match status" value="1"/>
</dbReference>
<dbReference type="CDD" id="cd04301">
    <property type="entry name" value="NAT_SF"/>
    <property type="match status" value="1"/>
</dbReference>
<dbReference type="PANTHER" id="PTHR43877:SF1">
    <property type="entry name" value="ACETYLTRANSFERASE"/>
    <property type="match status" value="1"/>
</dbReference>